<keyword evidence="7" id="KW-1185">Reference proteome</keyword>
<dbReference type="Proteomes" id="UP000242875">
    <property type="component" value="Unassembled WGS sequence"/>
</dbReference>
<reference evidence="6 7" key="1">
    <citation type="journal article" date="2017" name="Mycologia">
        <title>Bifiguratus adelaidae, gen. et sp. nov., a new member of Mucoromycotina in endophytic and soil-dwelling habitats.</title>
        <authorList>
            <person name="Torres-Cruz T.J."/>
            <person name="Billingsley Tobias T.L."/>
            <person name="Almatruk M."/>
            <person name="Hesse C."/>
            <person name="Kuske C.R."/>
            <person name="Desiro A."/>
            <person name="Benucci G.M."/>
            <person name="Bonito G."/>
            <person name="Stajich J.E."/>
            <person name="Dunlap C."/>
            <person name="Arnold A.E."/>
            <person name="Porras-Alfaro A."/>
        </authorList>
    </citation>
    <scope>NUCLEOTIDE SEQUENCE [LARGE SCALE GENOMIC DNA]</scope>
    <source>
        <strain evidence="6 7">AZ0501</strain>
    </source>
</reference>
<dbReference type="AlphaFoldDB" id="A0A261Y344"/>
<dbReference type="CDD" id="cd08239">
    <property type="entry name" value="THR_DH_like"/>
    <property type="match status" value="1"/>
</dbReference>
<dbReference type="InterPro" id="IPR013154">
    <property type="entry name" value="ADH-like_N"/>
</dbReference>
<accession>A0A261Y344</accession>
<evidence type="ECO:0000313" key="7">
    <source>
        <dbReference type="Proteomes" id="UP000242875"/>
    </source>
</evidence>
<proteinExistence type="inferred from homology"/>
<comment type="caution">
    <text evidence="6">The sequence shown here is derived from an EMBL/GenBank/DDBJ whole genome shotgun (WGS) entry which is preliminary data.</text>
</comment>
<dbReference type="InterPro" id="IPR050129">
    <property type="entry name" value="Zn_alcohol_dh"/>
</dbReference>
<dbReference type="Gene3D" id="3.90.180.10">
    <property type="entry name" value="Medium-chain alcohol dehydrogenases, catalytic domain"/>
    <property type="match status" value="1"/>
</dbReference>
<sequence length="355" mass="38530">MTQTSSSSTGRRGVVFLGKRQVEVRDFEIPTPGQGEVRLQVKASTLCGSDLNLIYRKETWKPGPGQYKGCVGGHEPCGIIDAVGPGVTQFKVGDRCVVYHISGCGTCHDCRKGWFLMCKNEAGVRKAYGYQRDGGHSNYMLVLEQNICKLPDELTYVDGAMTACGVATAYTACCRANVSGRDRVLVTGLGPVGVCLAMLAKAMGAMVWATEVSTERCAFAEKLGIQVIPSSEGIASALLEVTNGKGFEVCFDASGNGKARHLCLEVAREWGRVVYVGEGGDVSFSPSPMLLHKQITLYGSWVCNLEQMEDCLEFLARWNLHPETAVTHRYSIEDASTAYEMFDAGKTGKVAFVWE</sequence>
<organism evidence="6 7">
    <name type="scientific">Bifiguratus adelaidae</name>
    <dbReference type="NCBI Taxonomy" id="1938954"/>
    <lineage>
        <taxon>Eukaryota</taxon>
        <taxon>Fungi</taxon>
        <taxon>Fungi incertae sedis</taxon>
        <taxon>Mucoromycota</taxon>
        <taxon>Mucoromycotina</taxon>
        <taxon>Endogonomycetes</taxon>
        <taxon>Endogonales</taxon>
        <taxon>Endogonales incertae sedis</taxon>
        <taxon>Bifiguratus</taxon>
    </lineage>
</organism>
<dbReference type="SUPFAM" id="SSF50129">
    <property type="entry name" value="GroES-like"/>
    <property type="match status" value="1"/>
</dbReference>
<evidence type="ECO:0000256" key="1">
    <source>
        <dbReference type="ARBA" id="ARBA00022723"/>
    </source>
</evidence>
<dbReference type="InterPro" id="IPR002328">
    <property type="entry name" value="ADH_Zn_CS"/>
</dbReference>
<dbReference type="Pfam" id="PF08240">
    <property type="entry name" value="ADH_N"/>
    <property type="match status" value="1"/>
</dbReference>
<evidence type="ECO:0000259" key="5">
    <source>
        <dbReference type="SMART" id="SM00829"/>
    </source>
</evidence>
<dbReference type="InterPro" id="IPR013149">
    <property type="entry name" value="ADH-like_C"/>
</dbReference>
<evidence type="ECO:0000313" key="6">
    <source>
        <dbReference type="EMBL" id="OZJ05023.1"/>
    </source>
</evidence>
<dbReference type="GO" id="GO:0016491">
    <property type="term" value="F:oxidoreductase activity"/>
    <property type="evidence" value="ECO:0007669"/>
    <property type="project" value="UniProtKB-KW"/>
</dbReference>
<dbReference type="GO" id="GO:0008270">
    <property type="term" value="F:zinc ion binding"/>
    <property type="evidence" value="ECO:0007669"/>
    <property type="project" value="InterPro"/>
</dbReference>
<keyword evidence="3" id="KW-0560">Oxidoreductase</keyword>
<dbReference type="Pfam" id="PF00107">
    <property type="entry name" value="ADH_zinc_N"/>
    <property type="match status" value="1"/>
</dbReference>
<dbReference type="SUPFAM" id="SSF51735">
    <property type="entry name" value="NAD(P)-binding Rossmann-fold domains"/>
    <property type="match status" value="1"/>
</dbReference>
<dbReference type="SMART" id="SM00829">
    <property type="entry name" value="PKS_ER"/>
    <property type="match status" value="1"/>
</dbReference>
<dbReference type="OrthoDB" id="2148442at2759"/>
<dbReference type="InterPro" id="IPR036291">
    <property type="entry name" value="NAD(P)-bd_dom_sf"/>
</dbReference>
<comment type="cofactor">
    <cofactor evidence="4">
        <name>Zn(2+)</name>
        <dbReference type="ChEBI" id="CHEBI:29105"/>
    </cofactor>
</comment>
<dbReference type="PANTHER" id="PTHR43401:SF2">
    <property type="entry name" value="L-THREONINE 3-DEHYDROGENASE"/>
    <property type="match status" value="1"/>
</dbReference>
<keyword evidence="2 4" id="KW-0862">Zinc</keyword>
<gene>
    <name evidence="6" type="ORF">BZG36_02140</name>
</gene>
<evidence type="ECO:0000256" key="3">
    <source>
        <dbReference type="ARBA" id="ARBA00023002"/>
    </source>
</evidence>
<evidence type="ECO:0000256" key="2">
    <source>
        <dbReference type="ARBA" id="ARBA00022833"/>
    </source>
</evidence>
<comment type="similarity">
    <text evidence="4">Belongs to the zinc-containing alcohol dehydrogenase family.</text>
</comment>
<evidence type="ECO:0000256" key="4">
    <source>
        <dbReference type="RuleBase" id="RU361277"/>
    </source>
</evidence>
<dbReference type="PANTHER" id="PTHR43401">
    <property type="entry name" value="L-THREONINE 3-DEHYDROGENASE"/>
    <property type="match status" value="1"/>
</dbReference>
<protein>
    <recommendedName>
        <fullName evidence="5">Enoyl reductase (ER) domain-containing protein</fullName>
    </recommendedName>
</protein>
<keyword evidence="1 4" id="KW-0479">Metal-binding</keyword>
<dbReference type="EMBL" id="MVBO01000024">
    <property type="protein sequence ID" value="OZJ05023.1"/>
    <property type="molecule type" value="Genomic_DNA"/>
</dbReference>
<dbReference type="InterPro" id="IPR011032">
    <property type="entry name" value="GroES-like_sf"/>
</dbReference>
<feature type="domain" description="Enoyl reductase (ER)" evidence="5">
    <location>
        <begin position="18"/>
        <end position="352"/>
    </location>
</feature>
<dbReference type="InterPro" id="IPR020843">
    <property type="entry name" value="ER"/>
</dbReference>
<name>A0A261Y344_9FUNG</name>
<dbReference type="PROSITE" id="PS00059">
    <property type="entry name" value="ADH_ZINC"/>
    <property type="match status" value="1"/>
</dbReference>